<dbReference type="AlphaFoldDB" id="A0A6G4U295"/>
<evidence type="ECO:0000259" key="1">
    <source>
        <dbReference type="Pfam" id="PF01408"/>
    </source>
</evidence>
<feature type="domain" description="GFO/IDH/MocA-like oxidoreductase" evidence="2">
    <location>
        <begin position="128"/>
        <end position="250"/>
    </location>
</feature>
<dbReference type="PANTHER" id="PTHR43377:SF1">
    <property type="entry name" value="BILIVERDIN REDUCTASE A"/>
    <property type="match status" value="1"/>
</dbReference>
<dbReference type="SUPFAM" id="SSF55347">
    <property type="entry name" value="Glyceraldehyde-3-phosphate dehydrogenase-like, C-terminal domain"/>
    <property type="match status" value="1"/>
</dbReference>
<evidence type="ECO:0000313" key="3">
    <source>
        <dbReference type="EMBL" id="NGN65407.1"/>
    </source>
</evidence>
<dbReference type="Gene3D" id="3.40.50.720">
    <property type="entry name" value="NAD(P)-binding Rossmann-like Domain"/>
    <property type="match status" value="1"/>
</dbReference>
<dbReference type="Pfam" id="PF22725">
    <property type="entry name" value="GFO_IDH_MocA_C3"/>
    <property type="match status" value="1"/>
</dbReference>
<reference evidence="3 4" key="1">
    <citation type="submission" date="2020-02" db="EMBL/GenBank/DDBJ databases">
        <title>Whole-genome analyses of novel actinobacteria.</title>
        <authorList>
            <person name="Sahin N."/>
        </authorList>
    </citation>
    <scope>NUCLEOTIDE SEQUENCE [LARGE SCALE GENOMIC DNA]</scope>
    <source>
        <strain evidence="3 4">A7024</strain>
    </source>
</reference>
<comment type="caution">
    <text evidence="3">The sequence shown here is derived from an EMBL/GenBank/DDBJ whole genome shotgun (WGS) entry which is preliminary data.</text>
</comment>
<protein>
    <submittedName>
        <fullName evidence="3">Gfo/Idh/MocA family oxidoreductase</fullName>
    </submittedName>
</protein>
<feature type="domain" description="Gfo/Idh/MocA-like oxidoreductase N-terminal" evidence="1">
    <location>
        <begin position="5"/>
        <end position="120"/>
    </location>
</feature>
<dbReference type="InterPro" id="IPR055170">
    <property type="entry name" value="GFO_IDH_MocA-like_dom"/>
</dbReference>
<organism evidence="3 4">
    <name type="scientific">Streptomyces coryli</name>
    <dbReference type="NCBI Taxonomy" id="1128680"/>
    <lineage>
        <taxon>Bacteria</taxon>
        <taxon>Bacillati</taxon>
        <taxon>Actinomycetota</taxon>
        <taxon>Actinomycetes</taxon>
        <taxon>Kitasatosporales</taxon>
        <taxon>Streptomycetaceae</taxon>
        <taxon>Streptomyces</taxon>
    </lineage>
</organism>
<dbReference type="InterPro" id="IPR036291">
    <property type="entry name" value="NAD(P)-bd_dom_sf"/>
</dbReference>
<dbReference type="EMBL" id="JAAKZV010000061">
    <property type="protein sequence ID" value="NGN65407.1"/>
    <property type="molecule type" value="Genomic_DNA"/>
</dbReference>
<dbReference type="RefSeq" id="WP_165237798.1">
    <property type="nucleotide sequence ID" value="NZ_JAAKZV010000061.1"/>
</dbReference>
<evidence type="ECO:0000313" key="4">
    <source>
        <dbReference type="Proteomes" id="UP000481583"/>
    </source>
</evidence>
<sequence>MPELDVGLIGAGGIARAHLPAWTALGAKVTVLSTDGRAEGLAAEYAAHGVEAVHSLDELLARCSLVDVCTPSFTHKELALAAMAAGKHVICEKPLALSVADAQEMIDAAEAAGVRLFPAHVVRFFPEYEALAKAVADGAVGEPAVLRFTRSGSYPVWAPWFADAGLSGGILLDQMIHDFDFARLLAGEVVRVHAQARGRLTAPAEAGAVAAATAVLTHASGAVSHVHGVWGLPDTQFRTTYRVAGRDGVLHHDSLQTQAFRVVAQGERAAGQGIPATDLARNPFEAELGEFAAAALAGGPEPRVSAHDALAAVRIAAAAAESALTGAAVEIESGELVSR</sequence>
<evidence type="ECO:0000259" key="2">
    <source>
        <dbReference type="Pfam" id="PF22725"/>
    </source>
</evidence>
<dbReference type="Pfam" id="PF01408">
    <property type="entry name" value="GFO_IDH_MocA"/>
    <property type="match status" value="1"/>
</dbReference>
<dbReference type="Gene3D" id="3.30.360.10">
    <property type="entry name" value="Dihydrodipicolinate Reductase, domain 2"/>
    <property type="match status" value="1"/>
</dbReference>
<gene>
    <name evidence="3" type="ORF">G5C51_16065</name>
</gene>
<keyword evidence="4" id="KW-1185">Reference proteome</keyword>
<dbReference type="InterPro" id="IPR051450">
    <property type="entry name" value="Gfo/Idh/MocA_Oxidoreductases"/>
</dbReference>
<name>A0A6G4U295_9ACTN</name>
<dbReference type="GO" id="GO:0000166">
    <property type="term" value="F:nucleotide binding"/>
    <property type="evidence" value="ECO:0007669"/>
    <property type="project" value="InterPro"/>
</dbReference>
<dbReference type="InterPro" id="IPR000683">
    <property type="entry name" value="Gfo/Idh/MocA-like_OxRdtase_N"/>
</dbReference>
<dbReference type="PANTHER" id="PTHR43377">
    <property type="entry name" value="BILIVERDIN REDUCTASE A"/>
    <property type="match status" value="1"/>
</dbReference>
<dbReference type="Proteomes" id="UP000481583">
    <property type="component" value="Unassembled WGS sequence"/>
</dbReference>
<accession>A0A6G4U295</accession>
<proteinExistence type="predicted"/>
<dbReference type="SUPFAM" id="SSF51735">
    <property type="entry name" value="NAD(P)-binding Rossmann-fold domains"/>
    <property type="match status" value="1"/>
</dbReference>